<evidence type="ECO:0000256" key="3">
    <source>
        <dbReference type="ARBA" id="ARBA00022737"/>
    </source>
</evidence>
<feature type="region of interest" description="Disordered" evidence="10">
    <location>
        <begin position="67"/>
        <end position="87"/>
    </location>
</feature>
<accession>A0A8J5KVX4</accession>
<keyword evidence="3" id="KW-0677">Repeat</keyword>
<organism evidence="12 13">
    <name type="scientific">Zingiber officinale</name>
    <name type="common">Ginger</name>
    <name type="synonym">Amomum zingiber</name>
    <dbReference type="NCBI Taxonomy" id="94328"/>
    <lineage>
        <taxon>Eukaryota</taxon>
        <taxon>Viridiplantae</taxon>
        <taxon>Streptophyta</taxon>
        <taxon>Embryophyta</taxon>
        <taxon>Tracheophyta</taxon>
        <taxon>Spermatophyta</taxon>
        <taxon>Magnoliopsida</taxon>
        <taxon>Liliopsida</taxon>
        <taxon>Zingiberales</taxon>
        <taxon>Zingiberaceae</taxon>
        <taxon>Zingiber</taxon>
    </lineage>
</organism>
<evidence type="ECO:0000256" key="5">
    <source>
        <dbReference type="ARBA" id="ARBA00022833"/>
    </source>
</evidence>
<comment type="caution">
    <text evidence="12">The sequence shown here is derived from an EMBL/GenBank/DDBJ whole genome shotgun (WGS) entry which is preliminary data.</text>
</comment>
<dbReference type="EMBL" id="JACMSC010000013">
    <property type="protein sequence ID" value="KAG6491599.1"/>
    <property type="molecule type" value="Genomic_DNA"/>
</dbReference>
<keyword evidence="4 9" id="KW-0863">Zinc-finger</keyword>
<dbReference type="SUPFAM" id="SSF57667">
    <property type="entry name" value="beta-beta-alpha zinc fingers"/>
    <property type="match status" value="1"/>
</dbReference>
<dbReference type="Proteomes" id="UP000734854">
    <property type="component" value="Unassembled WGS sequence"/>
</dbReference>
<dbReference type="InterPro" id="IPR036236">
    <property type="entry name" value="Znf_C2H2_sf"/>
</dbReference>
<evidence type="ECO:0000256" key="4">
    <source>
        <dbReference type="ARBA" id="ARBA00022771"/>
    </source>
</evidence>
<proteinExistence type="predicted"/>
<dbReference type="AlphaFoldDB" id="A0A8J5KVX4"/>
<dbReference type="PANTHER" id="PTHR26374">
    <property type="entry name" value="ZINC FINGER PROTEIN ZAT5"/>
    <property type="match status" value="1"/>
</dbReference>
<evidence type="ECO:0000256" key="10">
    <source>
        <dbReference type="SAM" id="MobiDB-lite"/>
    </source>
</evidence>
<dbReference type="SMART" id="SM00355">
    <property type="entry name" value="ZnF_C2H2"/>
    <property type="match status" value="2"/>
</dbReference>
<dbReference type="Pfam" id="PF13912">
    <property type="entry name" value="zf-C2H2_6"/>
    <property type="match status" value="2"/>
</dbReference>
<evidence type="ECO:0000256" key="7">
    <source>
        <dbReference type="ARBA" id="ARBA00023163"/>
    </source>
</evidence>
<keyword evidence="7" id="KW-0804">Transcription</keyword>
<dbReference type="PANTHER" id="PTHR26374:SF471">
    <property type="entry name" value="OS03G0279700 PROTEIN"/>
    <property type="match status" value="1"/>
</dbReference>
<protein>
    <recommendedName>
        <fullName evidence="11">C2H2-type domain-containing protein</fullName>
    </recommendedName>
</protein>
<keyword evidence="5" id="KW-0862">Zinc</keyword>
<dbReference type="PROSITE" id="PS00028">
    <property type="entry name" value="ZINC_FINGER_C2H2_1"/>
    <property type="match status" value="2"/>
</dbReference>
<dbReference type="Gene3D" id="3.30.160.60">
    <property type="entry name" value="Classic Zinc Finger"/>
    <property type="match status" value="1"/>
</dbReference>
<dbReference type="PROSITE" id="PS50157">
    <property type="entry name" value="ZINC_FINGER_C2H2_2"/>
    <property type="match status" value="2"/>
</dbReference>
<name>A0A8J5KVX4_ZINOF</name>
<keyword evidence="6" id="KW-0805">Transcription regulation</keyword>
<keyword evidence="13" id="KW-1185">Reference proteome</keyword>
<evidence type="ECO:0000256" key="9">
    <source>
        <dbReference type="PROSITE-ProRule" id="PRU00042"/>
    </source>
</evidence>
<keyword evidence="8" id="KW-0539">Nucleus</keyword>
<evidence type="ECO:0000313" key="12">
    <source>
        <dbReference type="EMBL" id="KAG6491599.1"/>
    </source>
</evidence>
<evidence type="ECO:0000256" key="1">
    <source>
        <dbReference type="ARBA" id="ARBA00004123"/>
    </source>
</evidence>
<dbReference type="GO" id="GO:0008270">
    <property type="term" value="F:zinc ion binding"/>
    <property type="evidence" value="ECO:0007669"/>
    <property type="project" value="UniProtKB-KW"/>
</dbReference>
<sequence length="208" mass="22433">MKRFSDHVVVEDEEAEIESVRLANVLMLLSRGGEGIIDVSAGRSASPDRVFECKTCNRQFSSFQALGGHRASHKKPRLSDDARGGEVGKPRAHECSVCGLEFAIGQALGGHMRRHRTGLAAAAAARFDAEKKAEERLRGLWLDLNVAPADGEGGAVTNFLSPSRIVVNGFVYGKSMSLWTPMASDNIHVVLGGYLILLHHFVQIAAGL</sequence>
<reference evidence="12 13" key="1">
    <citation type="submission" date="2020-08" db="EMBL/GenBank/DDBJ databases">
        <title>Plant Genome Project.</title>
        <authorList>
            <person name="Zhang R.-G."/>
        </authorList>
    </citation>
    <scope>NUCLEOTIDE SEQUENCE [LARGE SCALE GENOMIC DNA]</scope>
    <source>
        <tissue evidence="12">Rhizome</tissue>
    </source>
</reference>
<evidence type="ECO:0000256" key="6">
    <source>
        <dbReference type="ARBA" id="ARBA00023015"/>
    </source>
</evidence>
<comment type="subcellular location">
    <subcellularLocation>
        <location evidence="1">Nucleus</location>
    </subcellularLocation>
</comment>
<evidence type="ECO:0000259" key="11">
    <source>
        <dbReference type="PROSITE" id="PS50157"/>
    </source>
</evidence>
<evidence type="ECO:0000313" key="13">
    <source>
        <dbReference type="Proteomes" id="UP000734854"/>
    </source>
</evidence>
<feature type="compositionally biased region" description="Basic and acidic residues" evidence="10">
    <location>
        <begin position="77"/>
        <end position="87"/>
    </location>
</feature>
<feature type="domain" description="C2H2-type" evidence="11">
    <location>
        <begin position="93"/>
        <end position="115"/>
    </location>
</feature>
<dbReference type="InterPro" id="IPR013087">
    <property type="entry name" value="Znf_C2H2_type"/>
</dbReference>
<evidence type="ECO:0000256" key="8">
    <source>
        <dbReference type="ARBA" id="ARBA00023242"/>
    </source>
</evidence>
<evidence type="ECO:0000256" key="2">
    <source>
        <dbReference type="ARBA" id="ARBA00022723"/>
    </source>
</evidence>
<feature type="domain" description="C2H2-type" evidence="11">
    <location>
        <begin position="51"/>
        <end position="78"/>
    </location>
</feature>
<dbReference type="GO" id="GO:0005634">
    <property type="term" value="C:nucleus"/>
    <property type="evidence" value="ECO:0007669"/>
    <property type="project" value="UniProtKB-SubCell"/>
</dbReference>
<gene>
    <name evidence="12" type="ORF">ZIOFF_046531</name>
</gene>
<keyword evidence="2" id="KW-0479">Metal-binding</keyword>